<sequence>MQNAHGVGTRVCREPAQDGHVHMHTWTHPELTQDIYACMHTHKVLTQVLHMRGHLCSHRMCVHVCVHVHKEPQQRPHLSLNKERLPGMLVSQLFSLLVQHSGLLQNLHSPLTLPSSGPPSLSLPGLLPFRLDQGTKDRP</sequence>
<accession>A0ABN8YS06</accession>
<gene>
    <name evidence="1" type="ORF">MRATA1EN1_LOCUS12324</name>
</gene>
<reference evidence="1" key="1">
    <citation type="submission" date="2023-04" db="EMBL/GenBank/DDBJ databases">
        <authorList>
            <consortium name="ELIXIR-Norway"/>
        </authorList>
    </citation>
    <scope>NUCLEOTIDE SEQUENCE [LARGE SCALE GENOMIC DNA]</scope>
</reference>
<evidence type="ECO:0000313" key="2">
    <source>
        <dbReference type="Proteomes" id="UP001176941"/>
    </source>
</evidence>
<protein>
    <submittedName>
        <fullName evidence="1">Uncharacterized protein</fullName>
    </submittedName>
</protein>
<name>A0ABN8YS06_RANTA</name>
<dbReference type="EMBL" id="OX459957">
    <property type="protein sequence ID" value="CAI9163362.1"/>
    <property type="molecule type" value="Genomic_DNA"/>
</dbReference>
<evidence type="ECO:0000313" key="1">
    <source>
        <dbReference type="EMBL" id="CAI9163362.1"/>
    </source>
</evidence>
<organism evidence="1 2">
    <name type="scientific">Rangifer tarandus platyrhynchus</name>
    <name type="common">Svalbard reindeer</name>
    <dbReference type="NCBI Taxonomy" id="3082113"/>
    <lineage>
        <taxon>Eukaryota</taxon>
        <taxon>Metazoa</taxon>
        <taxon>Chordata</taxon>
        <taxon>Craniata</taxon>
        <taxon>Vertebrata</taxon>
        <taxon>Euteleostomi</taxon>
        <taxon>Mammalia</taxon>
        <taxon>Eutheria</taxon>
        <taxon>Laurasiatheria</taxon>
        <taxon>Artiodactyla</taxon>
        <taxon>Ruminantia</taxon>
        <taxon>Pecora</taxon>
        <taxon>Cervidae</taxon>
        <taxon>Odocoileinae</taxon>
        <taxon>Rangifer</taxon>
    </lineage>
</organism>
<proteinExistence type="predicted"/>
<dbReference type="Proteomes" id="UP001176941">
    <property type="component" value="Chromosome 21"/>
</dbReference>
<keyword evidence="2" id="KW-1185">Reference proteome</keyword>